<dbReference type="GeneID" id="106811993"/>
<keyword evidence="4 8" id="KW-0274">FAD</keyword>
<evidence type="ECO:0000256" key="6">
    <source>
        <dbReference type="ARBA" id="ARBA00023062"/>
    </source>
</evidence>
<comment type="catalytic activity">
    <reaction evidence="7">
        <text>trans-4-hydroxy-L-proline + a quinone = (3R,5S)-1-pyrroline-3-hydroxy-5-carboxylate + a quinol + H(+)</text>
        <dbReference type="Rhea" id="RHEA:52512"/>
        <dbReference type="ChEBI" id="CHEBI:15378"/>
        <dbReference type="ChEBI" id="CHEBI:24646"/>
        <dbReference type="ChEBI" id="CHEBI:58375"/>
        <dbReference type="ChEBI" id="CHEBI:62612"/>
        <dbReference type="ChEBI" id="CHEBI:132124"/>
        <dbReference type="EC" id="1.5.5.3"/>
    </reaction>
</comment>
<dbReference type="InterPro" id="IPR002872">
    <property type="entry name" value="Proline_DH_dom"/>
</dbReference>
<sequence length="412" mass="45940">MTFRLLASTLIRDNTLRRLPTPRAIGTSTGPKWQNVGGLADADGARSVPIVDFSDTRAALRSKTTWEIARGSLVLKLCSVPLFVTHSLSMMRFGQKVLGRRLFAAVMRPTFYGQFVAGESQAEIRKTVDRLQDAGVGTMLYLSLEADVGEETKVSEHVNIAGLSADDNADLTRLGPRLKKLGEMALKSNVKLLVDGEYSFMNPALDALTLAMMANFNKSQTMIWATYQCYLKKSYDNLVTDYELSQKIGFGFGAKIVRGAYIDQERDLAKQKGVPDPIYDSFEATSLAYQGALETMLGKISEVGPRCSIMVATHNENSINYALSRMTELGIDKQTDWVNFGQVMGMCDHLSCALGQKGYKVYKSIPYGPVYDTLPYLYRRAVENRSFTADSRVMHERAIYWRELKNRMKGGK</sequence>
<protein>
    <recommendedName>
        <fullName evidence="8">Proline dehydrogenase</fullName>
        <ecNumber evidence="8">1.5.5.2</ecNumber>
    </recommendedName>
</protein>
<proteinExistence type="inferred from homology"/>
<keyword evidence="5 8" id="KW-0560">Oxidoreductase</keyword>
<feature type="domain" description="Proline dehydrogenase" evidence="9">
    <location>
        <begin position="150"/>
        <end position="388"/>
    </location>
</feature>
<dbReference type="RefSeq" id="XP_014671223.1">
    <property type="nucleotide sequence ID" value="XM_014815737.1"/>
</dbReference>
<dbReference type="InterPro" id="IPR015659">
    <property type="entry name" value="Proline_oxidase"/>
</dbReference>
<evidence type="ECO:0000259" key="9">
    <source>
        <dbReference type="Pfam" id="PF01619"/>
    </source>
</evidence>
<dbReference type="SUPFAM" id="SSF51730">
    <property type="entry name" value="FAD-linked oxidoreductase"/>
    <property type="match status" value="1"/>
</dbReference>
<evidence type="ECO:0000313" key="10">
    <source>
        <dbReference type="Proteomes" id="UP000695022"/>
    </source>
</evidence>
<evidence type="ECO:0000256" key="4">
    <source>
        <dbReference type="ARBA" id="ARBA00022827"/>
    </source>
</evidence>
<keyword evidence="10" id="KW-1185">Reference proteome</keyword>
<comment type="cofactor">
    <cofactor evidence="1 8">
        <name>FAD</name>
        <dbReference type="ChEBI" id="CHEBI:57692"/>
    </cofactor>
</comment>
<dbReference type="PANTHER" id="PTHR13914:SF29">
    <property type="entry name" value="HYDROXYPROLINE DEHYDROGENASE"/>
    <property type="match status" value="1"/>
</dbReference>
<comment type="function">
    <text evidence="8">Converts proline to delta-1-pyrroline-5-carboxylate.</text>
</comment>
<evidence type="ECO:0000256" key="1">
    <source>
        <dbReference type="ARBA" id="ARBA00001974"/>
    </source>
</evidence>
<name>A0ABM1EGA2_PRICU</name>
<evidence type="ECO:0000256" key="3">
    <source>
        <dbReference type="ARBA" id="ARBA00022630"/>
    </source>
</evidence>
<evidence type="ECO:0000313" key="11">
    <source>
        <dbReference type="RefSeq" id="XP_014671223.1"/>
    </source>
</evidence>
<evidence type="ECO:0000256" key="8">
    <source>
        <dbReference type="RuleBase" id="RU364054"/>
    </source>
</evidence>
<organism evidence="10 11">
    <name type="scientific">Priapulus caudatus</name>
    <name type="common">Priapulid worm</name>
    <dbReference type="NCBI Taxonomy" id="37621"/>
    <lineage>
        <taxon>Eukaryota</taxon>
        <taxon>Metazoa</taxon>
        <taxon>Ecdysozoa</taxon>
        <taxon>Scalidophora</taxon>
        <taxon>Priapulida</taxon>
        <taxon>Priapulimorpha</taxon>
        <taxon>Priapulimorphida</taxon>
        <taxon>Priapulidae</taxon>
        <taxon>Priapulus</taxon>
    </lineage>
</organism>
<evidence type="ECO:0000256" key="7">
    <source>
        <dbReference type="ARBA" id="ARBA00048242"/>
    </source>
</evidence>
<dbReference type="Proteomes" id="UP000695022">
    <property type="component" value="Unplaced"/>
</dbReference>
<evidence type="ECO:0000256" key="5">
    <source>
        <dbReference type="ARBA" id="ARBA00023002"/>
    </source>
</evidence>
<dbReference type="Pfam" id="PF01619">
    <property type="entry name" value="Pro_dh"/>
    <property type="match status" value="1"/>
</dbReference>
<dbReference type="InterPro" id="IPR029041">
    <property type="entry name" value="FAD-linked_oxidoreductase-like"/>
</dbReference>
<accession>A0ABM1EGA2</accession>
<gene>
    <name evidence="11" type="primary">LOC106811993</name>
</gene>
<keyword evidence="3 8" id="KW-0285">Flavoprotein</keyword>
<dbReference type="PANTHER" id="PTHR13914">
    <property type="entry name" value="PROLINE OXIDASE"/>
    <property type="match status" value="1"/>
</dbReference>
<comment type="catalytic activity">
    <reaction evidence="8">
        <text>L-proline + a quinone = (S)-1-pyrroline-5-carboxylate + a quinol + H(+)</text>
        <dbReference type="Rhea" id="RHEA:23784"/>
        <dbReference type="ChEBI" id="CHEBI:15378"/>
        <dbReference type="ChEBI" id="CHEBI:17388"/>
        <dbReference type="ChEBI" id="CHEBI:24646"/>
        <dbReference type="ChEBI" id="CHEBI:60039"/>
        <dbReference type="ChEBI" id="CHEBI:132124"/>
        <dbReference type="EC" id="1.5.5.2"/>
    </reaction>
</comment>
<dbReference type="Gene3D" id="3.20.20.220">
    <property type="match status" value="1"/>
</dbReference>
<dbReference type="EC" id="1.5.5.2" evidence="8"/>
<reference evidence="11" key="1">
    <citation type="submission" date="2025-08" db="UniProtKB">
        <authorList>
            <consortium name="RefSeq"/>
        </authorList>
    </citation>
    <scope>IDENTIFICATION</scope>
</reference>
<comment type="similarity">
    <text evidence="2 8">Belongs to the proline oxidase family.</text>
</comment>
<keyword evidence="6 8" id="KW-0642">Proline metabolism</keyword>
<evidence type="ECO:0000256" key="2">
    <source>
        <dbReference type="ARBA" id="ARBA00005869"/>
    </source>
</evidence>